<dbReference type="AlphaFoldDB" id="A0A7T9DJ32"/>
<dbReference type="GO" id="GO:0016740">
    <property type="term" value="F:transferase activity"/>
    <property type="evidence" value="ECO:0007669"/>
    <property type="project" value="UniProtKB-KW"/>
</dbReference>
<sequence length="229" mass="26330">MGELIPQKYPTKSSHIGLQWLSLKHGTAPGTLVDALSRFATELLRKYEQVEGRTEVARMYGRTHARDDPWIGLEKVEVFLRQIRYNANIVRSLCENHHFVVATLPRKEGEPISIVGVAQFLEGPKKKLIGQFTCVSPDMQGKGIMEKMHRAIHGFGRKYGYRVYEADLSSAGSLKSYERMQRNPRKRYGKAMPKEGVMEKIEIKLPKKKNKVPSVRVKIFPALRQRRRK</sequence>
<keyword evidence="1" id="KW-0808">Transferase</keyword>
<protein>
    <submittedName>
        <fullName evidence="1">GNAT family N-acetyltransferase</fullName>
    </submittedName>
</protein>
<dbReference type="Gene3D" id="3.40.630.30">
    <property type="match status" value="1"/>
</dbReference>
<name>A0A7T9DJ32_9ARCH</name>
<organism evidence="1">
    <name type="scientific">Candidatus Iainarchaeum sp</name>
    <dbReference type="NCBI Taxonomy" id="3101447"/>
    <lineage>
        <taxon>Archaea</taxon>
        <taxon>Candidatus Iainarchaeota</taxon>
        <taxon>Candidatus Iainarchaeia</taxon>
        <taxon>Candidatus Iainarchaeales</taxon>
        <taxon>Candidatus Iainarchaeaceae</taxon>
        <taxon>Candidatus Iainarchaeum</taxon>
    </lineage>
</organism>
<reference evidence="1" key="1">
    <citation type="submission" date="2020-11" db="EMBL/GenBank/DDBJ databases">
        <title>Connecting structure to function with the recovery of over 1000 high-quality activated sludge metagenome-assembled genomes encoding full-length rRNA genes using long-read sequencing.</title>
        <authorList>
            <person name="Singleton C.M."/>
            <person name="Petriglieri F."/>
            <person name="Kristensen J.M."/>
            <person name="Kirkegaard R.H."/>
            <person name="Michaelsen T.Y."/>
            <person name="Andersen M.H."/>
            <person name="Karst S.M."/>
            <person name="Dueholm M.S."/>
            <person name="Nielsen P.H."/>
            <person name="Albertsen M."/>
        </authorList>
    </citation>
    <scope>NUCLEOTIDE SEQUENCE</scope>
    <source>
        <strain evidence="1">Fred_18-Q3-R57-64_BAT3C.431</strain>
    </source>
</reference>
<dbReference type="InterPro" id="IPR016181">
    <property type="entry name" value="Acyl_CoA_acyltransferase"/>
</dbReference>
<dbReference type="SUPFAM" id="SSF55729">
    <property type="entry name" value="Acyl-CoA N-acyltransferases (Nat)"/>
    <property type="match status" value="1"/>
</dbReference>
<evidence type="ECO:0000313" key="1">
    <source>
        <dbReference type="EMBL" id="QQR92249.1"/>
    </source>
</evidence>
<dbReference type="Proteomes" id="UP000596004">
    <property type="component" value="Chromosome"/>
</dbReference>
<gene>
    <name evidence="1" type="ORF">IPJ89_03765</name>
</gene>
<accession>A0A7T9DJ32</accession>
<dbReference type="EMBL" id="CP064981">
    <property type="protein sequence ID" value="QQR92249.1"/>
    <property type="molecule type" value="Genomic_DNA"/>
</dbReference>
<proteinExistence type="predicted"/>